<dbReference type="Proteomes" id="UP000541810">
    <property type="component" value="Unassembled WGS sequence"/>
</dbReference>
<organism evidence="3 4">
    <name type="scientific">Algisphaera agarilytica</name>
    <dbReference type="NCBI Taxonomy" id="1385975"/>
    <lineage>
        <taxon>Bacteria</taxon>
        <taxon>Pseudomonadati</taxon>
        <taxon>Planctomycetota</taxon>
        <taxon>Phycisphaerae</taxon>
        <taxon>Phycisphaerales</taxon>
        <taxon>Phycisphaeraceae</taxon>
        <taxon>Algisphaera</taxon>
    </lineage>
</organism>
<protein>
    <submittedName>
        <fullName evidence="3">Cellulose synthase/poly-beta-1,6-N-acetylglucosamine synthase-like glycosyltransferase</fullName>
    </submittedName>
</protein>
<name>A0A7X0H470_9BACT</name>
<evidence type="ECO:0000313" key="3">
    <source>
        <dbReference type="EMBL" id="MBB6428967.1"/>
    </source>
</evidence>
<dbReference type="EMBL" id="JACHGY010000001">
    <property type="protein sequence ID" value="MBB6428967.1"/>
    <property type="molecule type" value="Genomic_DNA"/>
</dbReference>
<accession>A0A7X0H470</accession>
<evidence type="ECO:0000259" key="2">
    <source>
        <dbReference type="Pfam" id="PF00535"/>
    </source>
</evidence>
<dbReference type="AlphaFoldDB" id="A0A7X0H470"/>
<keyword evidence="1" id="KW-1133">Transmembrane helix</keyword>
<dbReference type="PANTHER" id="PTHR43646">
    <property type="entry name" value="GLYCOSYLTRANSFERASE"/>
    <property type="match status" value="1"/>
</dbReference>
<reference evidence="3 4" key="1">
    <citation type="submission" date="2020-08" db="EMBL/GenBank/DDBJ databases">
        <title>Genomic Encyclopedia of Type Strains, Phase IV (KMG-IV): sequencing the most valuable type-strain genomes for metagenomic binning, comparative biology and taxonomic classification.</title>
        <authorList>
            <person name="Goeker M."/>
        </authorList>
    </citation>
    <scope>NUCLEOTIDE SEQUENCE [LARGE SCALE GENOMIC DNA]</scope>
    <source>
        <strain evidence="3 4">DSM 103725</strain>
    </source>
</reference>
<keyword evidence="1" id="KW-0812">Transmembrane</keyword>
<keyword evidence="1" id="KW-0472">Membrane</keyword>
<keyword evidence="3" id="KW-0808">Transferase</keyword>
<sequence>MTVLAWAMLVLAVLPAAMIAMNLLLYQPARKLREGELAQCHPVSVLIPARDEAQTIEDAIKSALSAAEGLEAEVVVLDDHSTDGTPDLVRALADDNPQVRLEQAPPLPTGWNGKQHACWVLAQRAKYPTLLWVDADVRLQPGSVPRMERYLRENKSGAKLISGVPRQITGTWLELLIIPQILWVLLGYLPMIRMRRSTMPGFGAGCGQLFMADREAYLASGGHEAISGSVHDGVDLPRTFRKAGHMTDLFDATDAAVCRMYTTTGETWKGFTKNATSGMGSRKAILPWTILLLGAQIVPWFWLVASGAQGWMPWTAAGCAALSSVMVALAFRQGVLAAMTRPLGILALLAVQWAAQWQESRGVRPTWRGRVTTR</sequence>
<comment type="caution">
    <text evidence="3">The sequence shown here is derived from an EMBL/GenBank/DDBJ whole genome shotgun (WGS) entry which is preliminary data.</text>
</comment>
<dbReference type="PANTHER" id="PTHR43646:SF3">
    <property type="entry name" value="SLR1566 PROTEIN"/>
    <property type="match status" value="1"/>
</dbReference>
<dbReference type="InterPro" id="IPR001173">
    <property type="entry name" value="Glyco_trans_2-like"/>
</dbReference>
<keyword evidence="4" id="KW-1185">Reference proteome</keyword>
<proteinExistence type="predicted"/>
<dbReference type="RefSeq" id="WP_184676566.1">
    <property type="nucleotide sequence ID" value="NZ_JACHGY010000001.1"/>
</dbReference>
<dbReference type="SUPFAM" id="SSF53448">
    <property type="entry name" value="Nucleotide-diphospho-sugar transferases"/>
    <property type="match status" value="1"/>
</dbReference>
<dbReference type="InterPro" id="IPR029044">
    <property type="entry name" value="Nucleotide-diphossugar_trans"/>
</dbReference>
<dbReference type="Gene3D" id="3.90.550.10">
    <property type="entry name" value="Spore Coat Polysaccharide Biosynthesis Protein SpsA, Chain A"/>
    <property type="match status" value="1"/>
</dbReference>
<feature type="domain" description="Glycosyltransferase 2-like" evidence="2">
    <location>
        <begin position="44"/>
        <end position="214"/>
    </location>
</feature>
<feature type="transmembrane region" description="Helical" evidence="1">
    <location>
        <begin position="285"/>
        <end position="305"/>
    </location>
</feature>
<evidence type="ECO:0000313" key="4">
    <source>
        <dbReference type="Proteomes" id="UP000541810"/>
    </source>
</evidence>
<evidence type="ECO:0000256" key="1">
    <source>
        <dbReference type="SAM" id="Phobius"/>
    </source>
</evidence>
<feature type="transmembrane region" description="Helical" evidence="1">
    <location>
        <begin position="311"/>
        <end position="331"/>
    </location>
</feature>
<gene>
    <name evidence="3" type="ORF">HNQ40_000773</name>
</gene>
<dbReference type="Pfam" id="PF00535">
    <property type="entry name" value="Glycos_transf_2"/>
    <property type="match status" value="1"/>
</dbReference>
<dbReference type="GO" id="GO:0016740">
    <property type="term" value="F:transferase activity"/>
    <property type="evidence" value="ECO:0007669"/>
    <property type="project" value="UniProtKB-KW"/>
</dbReference>